<accession>A0A6C2U932</accession>
<protein>
    <recommendedName>
        <fullName evidence="4">Secreted protein</fullName>
    </recommendedName>
</protein>
<name>A0A6C2U932_PONDE</name>
<keyword evidence="1" id="KW-0732">Signal</keyword>
<keyword evidence="3" id="KW-1185">Reference proteome</keyword>
<feature type="signal peptide" evidence="1">
    <location>
        <begin position="1"/>
        <end position="26"/>
    </location>
</feature>
<dbReference type="Proteomes" id="UP000366872">
    <property type="component" value="Unassembled WGS sequence"/>
</dbReference>
<dbReference type="AlphaFoldDB" id="A0A6C2U932"/>
<proteinExistence type="predicted"/>
<evidence type="ECO:0000256" key="1">
    <source>
        <dbReference type="SAM" id="SignalP"/>
    </source>
</evidence>
<reference evidence="2 3" key="1">
    <citation type="submission" date="2019-04" db="EMBL/GenBank/DDBJ databases">
        <authorList>
            <person name="Van Vliet M D."/>
        </authorList>
    </citation>
    <scope>NUCLEOTIDE SEQUENCE [LARGE SCALE GENOMIC DNA]</scope>
    <source>
        <strain evidence="2 3">F1</strain>
    </source>
</reference>
<evidence type="ECO:0008006" key="4">
    <source>
        <dbReference type="Google" id="ProtNLM"/>
    </source>
</evidence>
<gene>
    <name evidence="2" type="ORF">PDESU_05151</name>
</gene>
<organism evidence="2 3">
    <name type="scientific">Pontiella desulfatans</name>
    <dbReference type="NCBI Taxonomy" id="2750659"/>
    <lineage>
        <taxon>Bacteria</taxon>
        <taxon>Pseudomonadati</taxon>
        <taxon>Kiritimatiellota</taxon>
        <taxon>Kiritimatiellia</taxon>
        <taxon>Kiritimatiellales</taxon>
        <taxon>Pontiellaceae</taxon>
        <taxon>Pontiella</taxon>
    </lineage>
</organism>
<sequence length="367" mass="40236">MCGRNDLGRLAMALLGMALLVPCSRAATFLGRSTETRSLKDDDASYTVSSAEDEEGDGGNAIDAVSFFLPEEVPEDWIPGRLRASAEIGYQHWIPSSSSGQYHASYDIDPVTTTLFESAVRVKGWVFLADYTTSLSDPDQMRNLLAQVSRIDPGVGAWWSLYAETGSVKGEAETEDELGNPVAYPVDTEWNRIGIELRTYKGTAIGLVYEDLTLPTILTFNNEQVAFAIFDDDAQARTLSISFGYDRARHLLNAFKEGGAWAWALEGSVGMGWLSYSKDEAQGMVEQQGYEFESIDLLLAGAVDGRLGYTFSKEFLDTQVQCFVGARLRASGWMNLAGESPEDDAVGLDTSFGLFTPGVFARLSFQW</sequence>
<evidence type="ECO:0000313" key="3">
    <source>
        <dbReference type="Proteomes" id="UP000366872"/>
    </source>
</evidence>
<evidence type="ECO:0000313" key="2">
    <source>
        <dbReference type="EMBL" id="VGO16560.1"/>
    </source>
</evidence>
<dbReference type="EMBL" id="CAAHFG010000003">
    <property type="protein sequence ID" value="VGO16560.1"/>
    <property type="molecule type" value="Genomic_DNA"/>
</dbReference>
<feature type="chain" id="PRO_5025652924" description="Secreted protein" evidence="1">
    <location>
        <begin position="27"/>
        <end position="367"/>
    </location>
</feature>